<dbReference type="PANTHER" id="PTHR46797:SF1">
    <property type="entry name" value="METHYLPHOSPHONATE SYNTHASE"/>
    <property type="match status" value="1"/>
</dbReference>
<sequence length="82" mass="9604">MDKEQLLIDFGQKVQQYRIKKKYTQLELAEKANISNNHMGRIERGETNTVITNLFILAEILDIPDSLLAEMKKKVRDLNEEQ</sequence>
<evidence type="ECO:0000313" key="4">
    <source>
        <dbReference type="Proteomes" id="UP001519328"/>
    </source>
</evidence>
<dbReference type="RefSeq" id="WP_209480855.1">
    <property type="nucleotide sequence ID" value="NZ_JAGGKK010000011.1"/>
</dbReference>
<proteinExistence type="predicted"/>
<keyword evidence="4" id="KW-1185">Reference proteome</keyword>
<dbReference type="EMBL" id="JAGGKK010000011">
    <property type="protein sequence ID" value="MBP1949356.1"/>
    <property type="molecule type" value="Genomic_DNA"/>
</dbReference>
<dbReference type="InterPro" id="IPR001387">
    <property type="entry name" value="Cro/C1-type_HTH"/>
</dbReference>
<protein>
    <submittedName>
        <fullName evidence="3">Transcriptional regulator with XRE-family HTH domain</fullName>
    </submittedName>
</protein>
<dbReference type="InterPro" id="IPR010982">
    <property type="entry name" value="Lambda_DNA-bd_dom_sf"/>
</dbReference>
<dbReference type="Pfam" id="PF01381">
    <property type="entry name" value="HTH_3"/>
    <property type="match status" value="1"/>
</dbReference>
<dbReference type="SMART" id="SM00530">
    <property type="entry name" value="HTH_XRE"/>
    <property type="match status" value="1"/>
</dbReference>
<evidence type="ECO:0000313" key="3">
    <source>
        <dbReference type="EMBL" id="MBP1949356.1"/>
    </source>
</evidence>
<feature type="domain" description="HTH cro/C1-type" evidence="2">
    <location>
        <begin position="14"/>
        <end position="67"/>
    </location>
</feature>
<evidence type="ECO:0000256" key="1">
    <source>
        <dbReference type="ARBA" id="ARBA00023125"/>
    </source>
</evidence>
<accession>A0ABS4HEN1</accession>
<dbReference type="Gene3D" id="1.10.260.40">
    <property type="entry name" value="lambda repressor-like DNA-binding domains"/>
    <property type="match status" value="1"/>
</dbReference>
<evidence type="ECO:0000259" key="2">
    <source>
        <dbReference type="PROSITE" id="PS50943"/>
    </source>
</evidence>
<name>A0ABS4HEN1_9BACI</name>
<dbReference type="PROSITE" id="PS50943">
    <property type="entry name" value="HTH_CROC1"/>
    <property type="match status" value="1"/>
</dbReference>
<dbReference type="SUPFAM" id="SSF47413">
    <property type="entry name" value="lambda repressor-like DNA-binding domains"/>
    <property type="match status" value="1"/>
</dbReference>
<organism evidence="3 4">
    <name type="scientific">Virgibacillus litoralis</name>
    <dbReference type="NCBI Taxonomy" id="578221"/>
    <lineage>
        <taxon>Bacteria</taxon>
        <taxon>Bacillati</taxon>
        <taxon>Bacillota</taxon>
        <taxon>Bacilli</taxon>
        <taxon>Bacillales</taxon>
        <taxon>Bacillaceae</taxon>
        <taxon>Virgibacillus</taxon>
    </lineage>
</organism>
<gene>
    <name evidence="3" type="ORF">J2Z82_002293</name>
</gene>
<keyword evidence="1" id="KW-0238">DNA-binding</keyword>
<dbReference type="CDD" id="cd00093">
    <property type="entry name" value="HTH_XRE"/>
    <property type="match status" value="1"/>
</dbReference>
<comment type="caution">
    <text evidence="3">The sequence shown here is derived from an EMBL/GenBank/DDBJ whole genome shotgun (WGS) entry which is preliminary data.</text>
</comment>
<dbReference type="InterPro" id="IPR050807">
    <property type="entry name" value="TransReg_Diox_bact_type"/>
</dbReference>
<reference evidence="3 4" key="1">
    <citation type="submission" date="2021-03" db="EMBL/GenBank/DDBJ databases">
        <title>Genomic Encyclopedia of Type Strains, Phase IV (KMG-IV): sequencing the most valuable type-strain genomes for metagenomic binning, comparative biology and taxonomic classification.</title>
        <authorList>
            <person name="Goeker M."/>
        </authorList>
    </citation>
    <scope>NUCLEOTIDE SEQUENCE [LARGE SCALE GENOMIC DNA]</scope>
    <source>
        <strain evidence="3 4">DSM 21085</strain>
    </source>
</reference>
<dbReference type="PANTHER" id="PTHR46797">
    <property type="entry name" value="HTH-TYPE TRANSCRIPTIONAL REGULATOR"/>
    <property type="match status" value="1"/>
</dbReference>
<dbReference type="Proteomes" id="UP001519328">
    <property type="component" value="Unassembled WGS sequence"/>
</dbReference>